<reference evidence="1" key="2">
    <citation type="journal article" date="2015" name="Fish Shellfish Immunol.">
        <title>Early steps in the European eel (Anguilla anguilla)-Vibrio vulnificus interaction in the gills: Role of the RtxA13 toxin.</title>
        <authorList>
            <person name="Callol A."/>
            <person name="Pajuelo D."/>
            <person name="Ebbesson L."/>
            <person name="Teles M."/>
            <person name="MacKenzie S."/>
            <person name="Amaro C."/>
        </authorList>
    </citation>
    <scope>NUCLEOTIDE SEQUENCE</scope>
</reference>
<organism evidence="1">
    <name type="scientific">Anguilla anguilla</name>
    <name type="common">European freshwater eel</name>
    <name type="synonym">Muraena anguilla</name>
    <dbReference type="NCBI Taxonomy" id="7936"/>
    <lineage>
        <taxon>Eukaryota</taxon>
        <taxon>Metazoa</taxon>
        <taxon>Chordata</taxon>
        <taxon>Craniata</taxon>
        <taxon>Vertebrata</taxon>
        <taxon>Euteleostomi</taxon>
        <taxon>Actinopterygii</taxon>
        <taxon>Neopterygii</taxon>
        <taxon>Teleostei</taxon>
        <taxon>Anguilliformes</taxon>
        <taxon>Anguillidae</taxon>
        <taxon>Anguilla</taxon>
    </lineage>
</organism>
<evidence type="ECO:0000313" key="1">
    <source>
        <dbReference type="EMBL" id="JAH02912.1"/>
    </source>
</evidence>
<name>A0A0E9PF75_ANGAN</name>
<dbReference type="EMBL" id="GBXM01105665">
    <property type="protein sequence ID" value="JAH02912.1"/>
    <property type="molecule type" value="Transcribed_RNA"/>
</dbReference>
<proteinExistence type="predicted"/>
<protein>
    <submittedName>
        <fullName evidence="1">Uncharacterized protein</fullName>
    </submittedName>
</protein>
<reference evidence="1" key="1">
    <citation type="submission" date="2014-11" db="EMBL/GenBank/DDBJ databases">
        <authorList>
            <person name="Amaro Gonzalez C."/>
        </authorList>
    </citation>
    <scope>NUCLEOTIDE SEQUENCE</scope>
</reference>
<accession>A0A0E9PF75</accession>
<sequence>MFECSISMYGHLSHQR</sequence>
<dbReference type="AlphaFoldDB" id="A0A0E9PF75"/>